<evidence type="ECO:0000313" key="4">
    <source>
        <dbReference type="Proteomes" id="UP001642540"/>
    </source>
</evidence>
<dbReference type="Proteomes" id="UP001642540">
    <property type="component" value="Unassembled WGS sequence"/>
</dbReference>
<protein>
    <recommendedName>
        <fullName evidence="5">L-xylulose reductase</fullName>
    </recommendedName>
</protein>
<gene>
    <name evidence="3" type="ORF">ODALV1_LOCUS22568</name>
</gene>
<dbReference type="Gene3D" id="3.40.50.720">
    <property type="entry name" value="NAD(P)-binding Rossmann-like Domain"/>
    <property type="match status" value="1"/>
</dbReference>
<evidence type="ECO:0008006" key="5">
    <source>
        <dbReference type="Google" id="ProtNLM"/>
    </source>
</evidence>
<name>A0ABP1RIG2_9HEXA</name>
<proteinExistence type="inferred from homology"/>
<sequence>MSLNYSFSGKRVLITGGAQGIGRQLVQRFHDDGALVFTVDKNPETIEQLQKELPKVTAVVVDLTDWDATKKVVESFGVLDHIVNNAGIMIAQSLMEITKEVASLHFDVNVLACINVVQTAAKGMIEKGSGGSIVNISTLGIRGATVGTAMYSASKIAMEMLTKNMSVELGPHNIRANCITPSVVNAPMVHGADPSIAAAVEKALSRNTVKRPIDPNEIADLVMFLLSPLSAMITGETVAIDGGFMANLL</sequence>
<evidence type="ECO:0000256" key="2">
    <source>
        <dbReference type="ARBA" id="ARBA00022857"/>
    </source>
</evidence>
<evidence type="ECO:0000256" key="1">
    <source>
        <dbReference type="ARBA" id="ARBA00006484"/>
    </source>
</evidence>
<comment type="caution">
    <text evidence="3">The sequence shown here is derived from an EMBL/GenBank/DDBJ whole genome shotgun (WGS) entry which is preliminary data.</text>
</comment>
<dbReference type="InterPro" id="IPR051737">
    <property type="entry name" value="L-xylulose/Carbonyl_redctase"/>
</dbReference>
<dbReference type="InterPro" id="IPR036291">
    <property type="entry name" value="NAD(P)-bd_dom_sf"/>
</dbReference>
<keyword evidence="4" id="KW-1185">Reference proteome</keyword>
<organism evidence="3 4">
    <name type="scientific">Orchesella dallaii</name>
    <dbReference type="NCBI Taxonomy" id="48710"/>
    <lineage>
        <taxon>Eukaryota</taxon>
        <taxon>Metazoa</taxon>
        <taxon>Ecdysozoa</taxon>
        <taxon>Arthropoda</taxon>
        <taxon>Hexapoda</taxon>
        <taxon>Collembola</taxon>
        <taxon>Entomobryomorpha</taxon>
        <taxon>Entomobryoidea</taxon>
        <taxon>Orchesellidae</taxon>
        <taxon>Orchesellinae</taxon>
        <taxon>Orchesella</taxon>
    </lineage>
</organism>
<reference evidence="3 4" key="1">
    <citation type="submission" date="2024-08" db="EMBL/GenBank/DDBJ databases">
        <authorList>
            <person name="Cucini C."/>
            <person name="Frati F."/>
        </authorList>
    </citation>
    <scope>NUCLEOTIDE SEQUENCE [LARGE SCALE GENOMIC DNA]</scope>
</reference>
<keyword evidence="2" id="KW-0521">NADP</keyword>
<dbReference type="EMBL" id="CAXLJM020000075">
    <property type="protein sequence ID" value="CAL8128803.1"/>
    <property type="molecule type" value="Genomic_DNA"/>
</dbReference>
<comment type="similarity">
    <text evidence="1">Belongs to the short-chain dehydrogenases/reductases (SDR) family.</text>
</comment>
<dbReference type="PRINTS" id="PR00081">
    <property type="entry name" value="GDHRDH"/>
</dbReference>
<evidence type="ECO:0000313" key="3">
    <source>
        <dbReference type="EMBL" id="CAL8128803.1"/>
    </source>
</evidence>
<dbReference type="PRINTS" id="PR00080">
    <property type="entry name" value="SDRFAMILY"/>
</dbReference>
<dbReference type="PANTHER" id="PTHR44252">
    <property type="entry name" value="D-ERYTHRULOSE REDUCTASE"/>
    <property type="match status" value="1"/>
</dbReference>
<dbReference type="SUPFAM" id="SSF51735">
    <property type="entry name" value="NAD(P)-binding Rossmann-fold domains"/>
    <property type="match status" value="1"/>
</dbReference>
<dbReference type="Pfam" id="PF13561">
    <property type="entry name" value="adh_short_C2"/>
    <property type="match status" value="1"/>
</dbReference>
<accession>A0ABP1RIG2</accession>
<dbReference type="InterPro" id="IPR002347">
    <property type="entry name" value="SDR_fam"/>
</dbReference>
<dbReference type="PANTHER" id="PTHR44252:SF3">
    <property type="entry name" value="D-ERYTHRULOSE REDUCTASE-RELATED"/>
    <property type="match status" value="1"/>
</dbReference>